<dbReference type="EMBL" id="AMQM01001882">
    <property type="status" value="NOT_ANNOTATED_CDS"/>
    <property type="molecule type" value="Genomic_DNA"/>
</dbReference>
<dbReference type="CDD" id="cd02248">
    <property type="entry name" value="Peptidase_C1A"/>
    <property type="match status" value="1"/>
</dbReference>
<keyword evidence="2" id="KW-0645">Protease</keyword>
<accession>T1EVZ1</accession>
<evidence type="ECO:0000313" key="6">
    <source>
        <dbReference type="EMBL" id="ESN92801.1"/>
    </source>
</evidence>
<reference evidence="6 8" key="2">
    <citation type="journal article" date="2013" name="Nature">
        <title>Insights into bilaterian evolution from three spiralian genomes.</title>
        <authorList>
            <person name="Simakov O."/>
            <person name="Marletaz F."/>
            <person name="Cho S.J."/>
            <person name="Edsinger-Gonzales E."/>
            <person name="Havlak P."/>
            <person name="Hellsten U."/>
            <person name="Kuo D.H."/>
            <person name="Larsson T."/>
            <person name="Lv J."/>
            <person name="Arendt D."/>
            <person name="Savage R."/>
            <person name="Osoegawa K."/>
            <person name="de Jong P."/>
            <person name="Grimwood J."/>
            <person name="Chapman J.A."/>
            <person name="Shapiro H."/>
            <person name="Aerts A."/>
            <person name="Otillar R.P."/>
            <person name="Terry A.Y."/>
            <person name="Boore J.L."/>
            <person name="Grigoriev I.V."/>
            <person name="Lindberg D.R."/>
            <person name="Seaver E.C."/>
            <person name="Weisblat D.A."/>
            <person name="Putnam N.H."/>
            <person name="Rokhsar D.S."/>
        </authorList>
    </citation>
    <scope>NUCLEOTIDE SEQUENCE</scope>
</reference>
<comment type="similarity">
    <text evidence="1">Belongs to the peptidase C1 family.</text>
</comment>
<dbReference type="InterPro" id="IPR013128">
    <property type="entry name" value="Peptidase_C1A"/>
</dbReference>
<dbReference type="Pfam" id="PF00112">
    <property type="entry name" value="Peptidase_C1"/>
    <property type="match status" value="1"/>
</dbReference>
<dbReference type="OrthoDB" id="10253408at2759"/>
<dbReference type="GeneID" id="20200741"/>
<evidence type="ECO:0000256" key="3">
    <source>
        <dbReference type="ARBA" id="ARBA00022801"/>
    </source>
</evidence>
<dbReference type="EnsemblMetazoa" id="HelroT164917">
    <property type="protein sequence ID" value="HelroP164917"/>
    <property type="gene ID" value="HelroG164917"/>
</dbReference>
<keyword evidence="8" id="KW-1185">Reference proteome</keyword>
<reference evidence="8" key="1">
    <citation type="submission" date="2012-12" db="EMBL/GenBank/DDBJ databases">
        <authorList>
            <person name="Hellsten U."/>
            <person name="Grimwood J."/>
            <person name="Chapman J.A."/>
            <person name="Shapiro H."/>
            <person name="Aerts A."/>
            <person name="Otillar R.P."/>
            <person name="Terry A.Y."/>
            <person name="Boore J.L."/>
            <person name="Simakov O."/>
            <person name="Marletaz F."/>
            <person name="Cho S.-J."/>
            <person name="Edsinger-Gonzales E."/>
            <person name="Havlak P."/>
            <person name="Kuo D.-H."/>
            <person name="Larsson T."/>
            <person name="Lv J."/>
            <person name="Arendt D."/>
            <person name="Savage R."/>
            <person name="Osoegawa K."/>
            <person name="de Jong P."/>
            <person name="Lindberg D.R."/>
            <person name="Seaver E.C."/>
            <person name="Weisblat D.A."/>
            <person name="Putnam N.H."/>
            <person name="Grigoriev I.V."/>
            <person name="Rokhsar D.S."/>
        </authorList>
    </citation>
    <scope>NUCLEOTIDE SEQUENCE</scope>
</reference>
<dbReference type="PANTHER" id="PTHR12411">
    <property type="entry name" value="CYSTEINE PROTEASE FAMILY C1-RELATED"/>
    <property type="match status" value="1"/>
</dbReference>
<dbReference type="InterPro" id="IPR000668">
    <property type="entry name" value="Peptidase_C1A_C"/>
</dbReference>
<dbReference type="eggNOG" id="KOG1543">
    <property type="taxonomic scope" value="Eukaryota"/>
</dbReference>
<dbReference type="GO" id="GO:0004197">
    <property type="term" value="F:cysteine-type endopeptidase activity"/>
    <property type="evidence" value="ECO:0000318"/>
    <property type="project" value="GO_Central"/>
</dbReference>
<dbReference type="GO" id="GO:0005615">
    <property type="term" value="C:extracellular space"/>
    <property type="evidence" value="ECO:0000318"/>
    <property type="project" value="GO_Central"/>
</dbReference>
<dbReference type="KEGG" id="hro:HELRODRAFT_164917"/>
<dbReference type="AlphaFoldDB" id="T1EVZ1"/>
<dbReference type="SMART" id="SM00645">
    <property type="entry name" value="Pept_C1"/>
    <property type="match status" value="1"/>
</dbReference>
<organism evidence="7 8">
    <name type="scientific">Helobdella robusta</name>
    <name type="common">Californian leech</name>
    <dbReference type="NCBI Taxonomy" id="6412"/>
    <lineage>
        <taxon>Eukaryota</taxon>
        <taxon>Metazoa</taxon>
        <taxon>Spiralia</taxon>
        <taxon>Lophotrochozoa</taxon>
        <taxon>Annelida</taxon>
        <taxon>Clitellata</taxon>
        <taxon>Hirudinea</taxon>
        <taxon>Rhynchobdellida</taxon>
        <taxon>Glossiphoniidae</taxon>
        <taxon>Helobdella</taxon>
    </lineage>
</organism>
<dbReference type="GO" id="GO:0005764">
    <property type="term" value="C:lysosome"/>
    <property type="evidence" value="ECO:0000318"/>
    <property type="project" value="GO_Central"/>
</dbReference>
<evidence type="ECO:0000256" key="1">
    <source>
        <dbReference type="ARBA" id="ARBA00008455"/>
    </source>
</evidence>
<dbReference type="SUPFAM" id="SSF54001">
    <property type="entry name" value="Cysteine proteinases"/>
    <property type="match status" value="1"/>
</dbReference>
<evidence type="ECO:0000256" key="2">
    <source>
        <dbReference type="ARBA" id="ARBA00022670"/>
    </source>
</evidence>
<keyword evidence="4" id="KW-0788">Thiol protease</keyword>
<gene>
    <name evidence="7" type="primary">20200741</name>
    <name evidence="6" type="ORF">HELRODRAFT_164917</name>
</gene>
<dbReference type="InParanoid" id="T1EVZ1"/>
<name>T1EVZ1_HELRO</name>
<reference evidence="7" key="3">
    <citation type="submission" date="2015-06" db="UniProtKB">
        <authorList>
            <consortium name="EnsemblMetazoa"/>
        </authorList>
    </citation>
    <scope>IDENTIFICATION</scope>
</reference>
<evidence type="ECO:0000256" key="4">
    <source>
        <dbReference type="ARBA" id="ARBA00022807"/>
    </source>
</evidence>
<sequence length="247" mass="28788">MIKIVFFCTALARDLHWESQSANLYSNFQEVLDVEVDWLKFKSFRNKTVHEFKKTMNGLKINAERVGGSTYLSPDINMTLPTEVDWRKKGLVTQVKDQGHCGSCWAFSATGSLEGQHMRKTGELVELSEQNLVDCSFNYDNNGCNGGLMDNAFKYIKANKGIDTEKAYPYEAKHLNVKFGVRVIFYFHINVEFSRFTPFKRIRRLVIRTPYRISTSNSKCLCLTIYNFKRRIHPRFARLIPFQRLIR</sequence>
<evidence type="ECO:0000313" key="8">
    <source>
        <dbReference type="Proteomes" id="UP000015101"/>
    </source>
</evidence>
<dbReference type="EMBL" id="KB097639">
    <property type="protein sequence ID" value="ESN92801.1"/>
    <property type="molecule type" value="Genomic_DNA"/>
</dbReference>
<keyword evidence="3" id="KW-0378">Hydrolase</keyword>
<evidence type="ECO:0000259" key="5">
    <source>
        <dbReference type="SMART" id="SM00645"/>
    </source>
</evidence>
<dbReference type="InterPro" id="IPR000169">
    <property type="entry name" value="Pept_cys_AS"/>
</dbReference>
<dbReference type="HOGENOM" id="CLU_1125606_0_0_1"/>
<dbReference type="Gene3D" id="3.90.70.10">
    <property type="entry name" value="Cysteine proteinases"/>
    <property type="match status" value="1"/>
</dbReference>
<dbReference type="PROSITE" id="PS00139">
    <property type="entry name" value="THIOL_PROTEASE_CYS"/>
    <property type="match status" value="1"/>
</dbReference>
<dbReference type="GO" id="GO:0051603">
    <property type="term" value="P:proteolysis involved in protein catabolic process"/>
    <property type="evidence" value="ECO:0000318"/>
    <property type="project" value="GO_Central"/>
</dbReference>
<proteinExistence type="inferred from homology"/>
<protein>
    <recommendedName>
        <fullName evidence="5">Peptidase C1A papain C-terminal domain-containing protein</fullName>
    </recommendedName>
</protein>
<dbReference type="CTD" id="20200741"/>
<evidence type="ECO:0000313" key="7">
    <source>
        <dbReference type="EnsemblMetazoa" id="HelroP164917"/>
    </source>
</evidence>
<dbReference type="InterPro" id="IPR038765">
    <property type="entry name" value="Papain-like_cys_pep_sf"/>
</dbReference>
<feature type="domain" description="Peptidase C1A papain C-terminal" evidence="5">
    <location>
        <begin position="80"/>
        <end position="238"/>
    </location>
</feature>
<dbReference type="RefSeq" id="XP_009029100.1">
    <property type="nucleotide sequence ID" value="XM_009030852.1"/>
</dbReference>
<dbReference type="Proteomes" id="UP000015101">
    <property type="component" value="Unassembled WGS sequence"/>
</dbReference>
<dbReference type="InterPro" id="IPR039417">
    <property type="entry name" value="Peptidase_C1A_papain-like"/>
</dbReference>
<dbReference type="STRING" id="6412.T1EVZ1"/>